<evidence type="ECO:0000313" key="3">
    <source>
        <dbReference type="Proteomes" id="UP000471435"/>
    </source>
</evidence>
<proteinExistence type="predicted"/>
<dbReference type="EMBL" id="WTYP01000001">
    <property type="protein sequence ID" value="MXP45856.1"/>
    <property type="molecule type" value="Genomic_DNA"/>
</dbReference>
<gene>
    <name evidence="2" type="ORF">GRI43_00425</name>
</gene>
<comment type="caution">
    <text evidence="2">The sequence shown here is derived from an EMBL/GenBank/DDBJ whole genome shotgun (WGS) entry which is preliminary data.</text>
</comment>
<feature type="transmembrane region" description="Helical" evidence="1">
    <location>
        <begin position="190"/>
        <end position="213"/>
    </location>
</feature>
<protein>
    <submittedName>
        <fullName evidence="2">Uncharacterized protein</fullName>
    </submittedName>
</protein>
<keyword evidence="1" id="KW-1133">Transmembrane helix</keyword>
<accession>A0A6I4UYI2</accession>
<dbReference type="OrthoDB" id="6383392at2"/>
<evidence type="ECO:0000313" key="2">
    <source>
        <dbReference type="EMBL" id="MXP45856.1"/>
    </source>
</evidence>
<name>A0A6I4UYI2_9SPHN</name>
<feature type="transmembrane region" description="Helical" evidence="1">
    <location>
        <begin position="12"/>
        <end position="29"/>
    </location>
</feature>
<feature type="transmembrane region" description="Helical" evidence="1">
    <location>
        <begin position="123"/>
        <end position="152"/>
    </location>
</feature>
<sequence length="217" mass="22166">MDIASNRAVKFVSIALIATVVLQLVYMAFLGGPQPAEAGAALTSADVIRYFDERGTEITAVWAIEAAAFIIIALSAFVTLARGAAMPVAWCALGLFGVFNLVQIGIGLAMFEPAARAGGDETGLFFVFVSGAFFFFYLAKLFLGIAATFFGLRIVSGNSAGLKVLGGLTLIAGLAAIGANFAAMAAGNSVLFIAGATGTAAALFTAVAAGFAMRLSR</sequence>
<reference evidence="2 3" key="1">
    <citation type="submission" date="2019-12" db="EMBL/GenBank/DDBJ databases">
        <title>Genomic-based taxomic classification of the family Erythrobacteraceae.</title>
        <authorList>
            <person name="Xu L."/>
        </authorList>
    </citation>
    <scope>NUCLEOTIDE SEQUENCE [LARGE SCALE GENOMIC DNA]</scope>
    <source>
        <strain evidence="2 3">SW-109</strain>
    </source>
</reference>
<evidence type="ECO:0000256" key="1">
    <source>
        <dbReference type="SAM" id="Phobius"/>
    </source>
</evidence>
<dbReference type="Proteomes" id="UP000471435">
    <property type="component" value="Unassembled WGS sequence"/>
</dbReference>
<dbReference type="RefSeq" id="WP_160729158.1">
    <property type="nucleotide sequence ID" value="NZ_WTYP01000001.1"/>
</dbReference>
<organism evidence="2 3">
    <name type="scientific">Pontixanthobacter luteolus</name>
    <dbReference type="NCBI Taxonomy" id="295089"/>
    <lineage>
        <taxon>Bacteria</taxon>
        <taxon>Pseudomonadati</taxon>
        <taxon>Pseudomonadota</taxon>
        <taxon>Alphaproteobacteria</taxon>
        <taxon>Sphingomonadales</taxon>
        <taxon>Erythrobacteraceae</taxon>
        <taxon>Pontixanthobacter</taxon>
    </lineage>
</organism>
<keyword evidence="3" id="KW-1185">Reference proteome</keyword>
<feature type="transmembrane region" description="Helical" evidence="1">
    <location>
        <begin position="88"/>
        <end position="111"/>
    </location>
</feature>
<feature type="transmembrane region" description="Helical" evidence="1">
    <location>
        <begin position="164"/>
        <end position="184"/>
    </location>
</feature>
<keyword evidence="1" id="KW-0472">Membrane</keyword>
<dbReference type="AlphaFoldDB" id="A0A6I4UYI2"/>
<feature type="transmembrane region" description="Helical" evidence="1">
    <location>
        <begin position="60"/>
        <end position="81"/>
    </location>
</feature>
<keyword evidence="1" id="KW-0812">Transmembrane</keyword>